<dbReference type="InterPro" id="IPR005149">
    <property type="entry name" value="Tscrpt_reg_PadR_N"/>
</dbReference>
<dbReference type="EMBL" id="LT981265">
    <property type="protein sequence ID" value="SPC34670.1"/>
    <property type="molecule type" value="Genomic_DNA"/>
</dbReference>
<evidence type="ECO:0000313" key="3">
    <source>
        <dbReference type="Proteomes" id="UP000236248"/>
    </source>
</evidence>
<dbReference type="KEGG" id="ncv:NCAV_1504"/>
<dbReference type="PANTHER" id="PTHR43252">
    <property type="entry name" value="TRANSCRIPTIONAL REGULATOR YQJI"/>
    <property type="match status" value="1"/>
</dbReference>
<dbReference type="InterPro" id="IPR036388">
    <property type="entry name" value="WH-like_DNA-bd_sf"/>
</dbReference>
<dbReference type="RefSeq" id="WP_103286717.1">
    <property type="nucleotide sequence ID" value="NZ_LT981265.1"/>
</dbReference>
<organism evidence="2 3">
    <name type="scientific">Candidatus Nitrosocaldus cavascurensis</name>
    <dbReference type="NCBI Taxonomy" id="2058097"/>
    <lineage>
        <taxon>Archaea</taxon>
        <taxon>Nitrososphaerota</taxon>
        <taxon>Nitrososphaeria</taxon>
        <taxon>Candidatus Nitrosocaldales</taxon>
        <taxon>Candidatus Nitrosocaldaceae</taxon>
        <taxon>Candidatus Nitrosocaldus</taxon>
    </lineage>
</organism>
<evidence type="ECO:0000313" key="2">
    <source>
        <dbReference type="EMBL" id="SPC34670.1"/>
    </source>
</evidence>
<keyword evidence="3" id="KW-1185">Reference proteome</keyword>
<dbReference type="SUPFAM" id="SSF46785">
    <property type="entry name" value="Winged helix' DNA-binding domain"/>
    <property type="match status" value="1"/>
</dbReference>
<proteinExistence type="predicted"/>
<accession>A0A2K5ASP8</accession>
<dbReference type="Gene3D" id="1.10.10.10">
    <property type="entry name" value="Winged helix-like DNA-binding domain superfamily/Winged helix DNA-binding domain"/>
    <property type="match status" value="1"/>
</dbReference>
<feature type="domain" description="Transcription regulator PadR N-terminal" evidence="1">
    <location>
        <begin position="22"/>
        <end position="87"/>
    </location>
</feature>
<reference evidence="3" key="1">
    <citation type="submission" date="2018-01" db="EMBL/GenBank/DDBJ databases">
        <authorList>
            <person name="Kerou L M."/>
        </authorList>
    </citation>
    <scope>NUCLEOTIDE SEQUENCE [LARGE SCALE GENOMIC DNA]</scope>
    <source>
        <strain evidence="3">SCU2</strain>
    </source>
</reference>
<dbReference type="Pfam" id="PF03551">
    <property type="entry name" value="PadR"/>
    <property type="match status" value="1"/>
</dbReference>
<sequence>MISEWLQRISGAVPKGFSRYYVLSLLNERAMTGKEIMEEAARRSNNLWKPSPGLVYPLLGKLLQEGLIEEDDYGRYRITGKGKAVLADVNVIQGIVRKQLDVMMHFSTLSMFIAKDILERITSLGSMLAANIDKMTQQERERYREFLLAQLRKLDESDAKRREQENRGKESIDVE</sequence>
<protein>
    <submittedName>
        <fullName evidence="2">Putative transcriptional regulator PadR-like family protein</fullName>
    </submittedName>
</protein>
<dbReference type="InterPro" id="IPR036390">
    <property type="entry name" value="WH_DNA-bd_sf"/>
</dbReference>
<dbReference type="GeneID" id="41595493"/>
<dbReference type="AlphaFoldDB" id="A0A2K5ASP8"/>
<evidence type="ECO:0000259" key="1">
    <source>
        <dbReference type="Pfam" id="PF03551"/>
    </source>
</evidence>
<dbReference type="Proteomes" id="UP000236248">
    <property type="component" value="Chromosome NCAV"/>
</dbReference>
<dbReference type="PANTHER" id="PTHR43252:SF5">
    <property type="entry name" value="TRANSCRIPTIONAL REGULATOR, PADR-LIKE FAMILY"/>
    <property type="match status" value="1"/>
</dbReference>
<name>A0A2K5ASP8_9ARCH</name>
<gene>
    <name evidence="2" type="ORF">NCAV_1504</name>
</gene>